<dbReference type="AlphaFoldDB" id="A0A914XCF1"/>
<feature type="region of interest" description="Disordered" evidence="1">
    <location>
        <begin position="167"/>
        <end position="328"/>
    </location>
</feature>
<dbReference type="WBParaSite" id="PSAMB.scaffold7837size7029.g30628.t1">
    <property type="protein sequence ID" value="PSAMB.scaffold7837size7029.g30628.t1"/>
    <property type="gene ID" value="PSAMB.scaffold7837size7029.g30628"/>
</dbReference>
<keyword evidence="3" id="KW-1185">Reference proteome</keyword>
<accession>A0A914XCF1</accession>
<feature type="compositionally biased region" description="Basic residues" evidence="1">
    <location>
        <begin position="253"/>
        <end position="266"/>
    </location>
</feature>
<keyword evidence="2" id="KW-0732">Signal</keyword>
<feature type="compositionally biased region" description="Basic residues" evidence="1">
    <location>
        <begin position="235"/>
        <end position="245"/>
    </location>
</feature>
<proteinExistence type="predicted"/>
<reference evidence="4" key="1">
    <citation type="submission" date="2022-11" db="UniProtKB">
        <authorList>
            <consortium name="WormBaseParasite"/>
        </authorList>
    </citation>
    <scope>IDENTIFICATION</scope>
</reference>
<evidence type="ECO:0000313" key="4">
    <source>
        <dbReference type="WBParaSite" id="PSAMB.scaffold7837size7029.g30628.t1"/>
    </source>
</evidence>
<feature type="chain" id="PRO_5037894716" evidence="2">
    <location>
        <begin position="26"/>
        <end position="328"/>
    </location>
</feature>
<evidence type="ECO:0000313" key="3">
    <source>
        <dbReference type="Proteomes" id="UP000887566"/>
    </source>
</evidence>
<name>A0A914XCF1_9BILA</name>
<organism evidence="3 4">
    <name type="scientific">Plectus sambesii</name>
    <dbReference type="NCBI Taxonomy" id="2011161"/>
    <lineage>
        <taxon>Eukaryota</taxon>
        <taxon>Metazoa</taxon>
        <taxon>Ecdysozoa</taxon>
        <taxon>Nematoda</taxon>
        <taxon>Chromadorea</taxon>
        <taxon>Plectida</taxon>
        <taxon>Plectina</taxon>
        <taxon>Plectoidea</taxon>
        <taxon>Plectidae</taxon>
        <taxon>Plectus</taxon>
    </lineage>
</organism>
<sequence length="328" mass="36472">MSLSRISRASLIVFVVCIYGKTTDAHTPHPLRPRLYGDKIQQCPCVIPPGSKKCAAYDSRYQAVTIAEAMISFSDLSLDPRRSDRSSFSDFACQSYKCQQCVGALITKFRKIGLLGKTERVGLNVPAIDEFASQCQQLRFVKLPRKFAEPNFVPDFMRDTIRQGLVHWRNRRGGGGRSRNSKNRRRGQQPRARPRPTASVTEKGGKLSGSPGPGSTRQLPQQGSPPPRNPGQRLPNRRNKNRGGRRNSQSQNRRVKPGNRGRQGRPQRRESGPHRNSPNNNEQSGNGDGWNQRQSPRPGGTNGDQNGQTGAQFPNANRGDQLPSGNWN</sequence>
<feature type="compositionally biased region" description="Basic residues" evidence="1">
    <location>
        <begin position="168"/>
        <end position="194"/>
    </location>
</feature>
<evidence type="ECO:0000256" key="1">
    <source>
        <dbReference type="SAM" id="MobiDB-lite"/>
    </source>
</evidence>
<protein>
    <submittedName>
        <fullName evidence="4">Uncharacterized protein</fullName>
    </submittedName>
</protein>
<evidence type="ECO:0000256" key="2">
    <source>
        <dbReference type="SAM" id="SignalP"/>
    </source>
</evidence>
<dbReference type="Proteomes" id="UP000887566">
    <property type="component" value="Unplaced"/>
</dbReference>
<feature type="compositionally biased region" description="Polar residues" evidence="1">
    <location>
        <begin position="274"/>
        <end position="295"/>
    </location>
</feature>
<feature type="signal peptide" evidence="2">
    <location>
        <begin position="1"/>
        <end position="25"/>
    </location>
</feature>